<dbReference type="PANTHER" id="PTHR30146:SF153">
    <property type="entry name" value="LACTOSE OPERON REPRESSOR"/>
    <property type="match status" value="1"/>
</dbReference>
<dbReference type="InterPro" id="IPR028082">
    <property type="entry name" value="Peripla_BP_I"/>
</dbReference>
<dbReference type="AlphaFoldDB" id="A0A841C023"/>
<sequence>MPEIPSTVTLQQVADAAGVSLATASRVLHGSGGRSPTEALRARVEDAATRLHYVSNGPAQALARSTTSIVGLIVHDIADPYFAAIAAGAMRAARAEDLMVMVASTFREPKLELDYVRRLRTQRARAILLAGSAFTTGEFLTELGEELAAYTARGGRVAAIGGHGLGVSAVEPENHEGGRAAGEHLLALGHTAIGVVAGPPQLAAVTHRLAGFREALGPLPCQVATADFTREGGRQATLALLAEHPELTAIFALNDLMALGAMAAARELGRRCPEELSIIGFDDLPTAVDANPPLTTIRLELTELGAAAMSLVLAEETQPPRSILAPATLIPRASTAPAPAPASS</sequence>
<dbReference type="InterPro" id="IPR046335">
    <property type="entry name" value="LacI/GalR-like_sensor"/>
</dbReference>
<dbReference type="SUPFAM" id="SSF53822">
    <property type="entry name" value="Periplasmic binding protein-like I"/>
    <property type="match status" value="1"/>
</dbReference>
<gene>
    <name evidence="5" type="ORF">F4553_005685</name>
</gene>
<dbReference type="CDD" id="cd06267">
    <property type="entry name" value="PBP1_LacI_sugar_binding-like"/>
    <property type="match status" value="1"/>
</dbReference>
<dbReference type="Proteomes" id="UP000587527">
    <property type="component" value="Unassembled WGS sequence"/>
</dbReference>
<comment type="caution">
    <text evidence="5">The sequence shown here is derived from an EMBL/GenBank/DDBJ whole genome shotgun (WGS) entry which is preliminary data.</text>
</comment>
<protein>
    <submittedName>
        <fullName evidence="5">LacI family transcriptional regulator</fullName>
    </submittedName>
</protein>
<dbReference type="InterPro" id="IPR010982">
    <property type="entry name" value="Lambda_DNA-bd_dom_sf"/>
</dbReference>
<name>A0A841C023_9ACTN</name>
<dbReference type="GO" id="GO:0000976">
    <property type="term" value="F:transcription cis-regulatory region binding"/>
    <property type="evidence" value="ECO:0007669"/>
    <property type="project" value="TreeGrafter"/>
</dbReference>
<proteinExistence type="predicted"/>
<reference evidence="5 6" key="1">
    <citation type="submission" date="2020-08" db="EMBL/GenBank/DDBJ databases">
        <title>Sequencing the genomes of 1000 actinobacteria strains.</title>
        <authorList>
            <person name="Klenk H.-P."/>
        </authorList>
    </citation>
    <scope>NUCLEOTIDE SEQUENCE [LARGE SCALE GENOMIC DNA]</scope>
    <source>
        <strain evidence="5 6">DSM 45362</strain>
    </source>
</reference>
<feature type="domain" description="HTH lacI-type" evidence="4">
    <location>
        <begin position="8"/>
        <end position="64"/>
    </location>
</feature>
<dbReference type="RefSeq" id="WP_312875414.1">
    <property type="nucleotide sequence ID" value="NZ_JACHMN010000003.1"/>
</dbReference>
<organism evidence="5 6">
    <name type="scientific">Allocatelliglobosispora scoriae</name>
    <dbReference type="NCBI Taxonomy" id="643052"/>
    <lineage>
        <taxon>Bacteria</taxon>
        <taxon>Bacillati</taxon>
        <taxon>Actinomycetota</taxon>
        <taxon>Actinomycetes</taxon>
        <taxon>Micromonosporales</taxon>
        <taxon>Micromonosporaceae</taxon>
        <taxon>Allocatelliglobosispora</taxon>
    </lineage>
</organism>
<evidence type="ECO:0000256" key="2">
    <source>
        <dbReference type="ARBA" id="ARBA00023125"/>
    </source>
</evidence>
<dbReference type="Gene3D" id="1.10.260.40">
    <property type="entry name" value="lambda repressor-like DNA-binding domains"/>
    <property type="match status" value="1"/>
</dbReference>
<dbReference type="PROSITE" id="PS50932">
    <property type="entry name" value="HTH_LACI_2"/>
    <property type="match status" value="1"/>
</dbReference>
<keyword evidence="2" id="KW-0238">DNA-binding</keyword>
<keyword evidence="6" id="KW-1185">Reference proteome</keyword>
<evidence type="ECO:0000313" key="6">
    <source>
        <dbReference type="Proteomes" id="UP000587527"/>
    </source>
</evidence>
<evidence type="ECO:0000313" key="5">
    <source>
        <dbReference type="EMBL" id="MBB5872251.1"/>
    </source>
</evidence>
<keyword evidence="3" id="KW-0804">Transcription</keyword>
<dbReference type="EMBL" id="JACHMN010000003">
    <property type="protein sequence ID" value="MBB5872251.1"/>
    <property type="molecule type" value="Genomic_DNA"/>
</dbReference>
<dbReference type="Pfam" id="PF13377">
    <property type="entry name" value="Peripla_BP_3"/>
    <property type="match status" value="1"/>
</dbReference>
<dbReference type="PANTHER" id="PTHR30146">
    <property type="entry name" value="LACI-RELATED TRANSCRIPTIONAL REPRESSOR"/>
    <property type="match status" value="1"/>
</dbReference>
<dbReference type="Gene3D" id="3.40.50.2300">
    <property type="match status" value="2"/>
</dbReference>
<dbReference type="Pfam" id="PF00356">
    <property type="entry name" value="LacI"/>
    <property type="match status" value="1"/>
</dbReference>
<evidence type="ECO:0000259" key="4">
    <source>
        <dbReference type="PROSITE" id="PS50932"/>
    </source>
</evidence>
<dbReference type="SUPFAM" id="SSF47413">
    <property type="entry name" value="lambda repressor-like DNA-binding domains"/>
    <property type="match status" value="1"/>
</dbReference>
<accession>A0A841C023</accession>
<evidence type="ECO:0000256" key="1">
    <source>
        <dbReference type="ARBA" id="ARBA00023015"/>
    </source>
</evidence>
<evidence type="ECO:0000256" key="3">
    <source>
        <dbReference type="ARBA" id="ARBA00023163"/>
    </source>
</evidence>
<dbReference type="GO" id="GO:0003700">
    <property type="term" value="F:DNA-binding transcription factor activity"/>
    <property type="evidence" value="ECO:0007669"/>
    <property type="project" value="TreeGrafter"/>
</dbReference>
<dbReference type="SMART" id="SM00354">
    <property type="entry name" value="HTH_LACI"/>
    <property type="match status" value="1"/>
</dbReference>
<dbReference type="CDD" id="cd01392">
    <property type="entry name" value="HTH_LacI"/>
    <property type="match status" value="1"/>
</dbReference>
<dbReference type="InterPro" id="IPR000843">
    <property type="entry name" value="HTH_LacI"/>
</dbReference>
<keyword evidence="1" id="KW-0805">Transcription regulation</keyword>